<dbReference type="PATRIC" id="fig|2702.101.peg.1006"/>
<dbReference type="EMBL" id="LSRC01000044">
    <property type="protein sequence ID" value="KXI16510.1"/>
    <property type="molecule type" value="Genomic_DNA"/>
</dbReference>
<sequence length="472" mass="53570">MNTNTLRLVRFLFLFFARRLFLHKVMQSSCAKILLFFTALASYAGYCFLTFIVVRGMVFSSKAISLVCQSISMTVGLWVLLFFIIIRVLFMKADKLIELTHTLPVTNKQRILAYTIFEAITVLSCVSLVSGPLTFSMAIRGGCETFPEIFFGIIGQIVILYLLLDVIYLGFDRFLQVFHIERWRSFLIPCFFGSILFGAYMYVQRESNRFLDAFYEGRTYYGFSRFFVLIYDKFGVLTAGVVFLVSAVIVLLVILIVAPNQHSRWKYFFKIPLGNSPSLFIIHLKAIVRSGEFLLATFFVITLSIVVLGIHGYYPPYWLAIISTQAVYALPTTEAIHKTYRHKLSPCRLYLYLFAPYALAESVIGVPVLAISAIKGLNLAEVGKTIFICMITLIASIAISIFFPAEKHNPFSVLVGMITALCLVILISFTIFVWQIPGNITVLLWLSIGAVCIFHSIMGINSTQRKEYYEYV</sequence>
<feature type="transmembrane region" description="Helical" evidence="1">
    <location>
        <begin position="317"/>
        <end position="337"/>
    </location>
</feature>
<feature type="transmembrane region" description="Helical" evidence="1">
    <location>
        <begin position="183"/>
        <end position="203"/>
    </location>
</feature>
<comment type="caution">
    <text evidence="2">The sequence shown here is derived from an EMBL/GenBank/DDBJ whole genome shotgun (WGS) entry which is preliminary data.</text>
</comment>
<feature type="transmembrane region" description="Helical" evidence="1">
    <location>
        <begin position="149"/>
        <end position="171"/>
    </location>
</feature>
<name>A0A135Z4C1_GARVA</name>
<keyword evidence="1" id="KW-0812">Transmembrane</keyword>
<dbReference type="Proteomes" id="UP000070505">
    <property type="component" value="Unassembled WGS sequence"/>
</dbReference>
<keyword evidence="1" id="KW-0472">Membrane</keyword>
<evidence type="ECO:0000313" key="2">
    <source>
        <dbReference type="EMBL" id="KXI16510.1"/>
    </source>
</evidence>
<dbReference type="AlphaFoldDB" id="A0A135Z4C1"/>
<protein>
    <submittedName>
        <fullName evidence="2">Uncharacterized protein</fullName>
    </submittedName>
</protein>
<feature type="transmembrane region" description="Helical" evidence="1">
    <location>
        <begin position="111"/>
        <end position="129"/>
    </location>
</feature>
<gene>
    <name evidence="2" type="ORF">HMPREF3230_01018</name>
</gene>
<feature type="transmembrane region" description="Helical" evidence="1">
    <location>
        <begin position="64"/>
        <end position="90"/>
    </location>
</feature>
<reference evidence="2 3" key="1">
    <citation type="submission" date="2016-02" db="EMBL/GenBank/DDBJ databases">
        <authorList>
            <person name="Wen L."/>
            <person name="He K."/>
            <person name="Yang H."/>
        </authorList>
    </citation>
    <scope>NUCLEOTIDE SEQUENCE [LARGE SCALE GENOMIC DNA]</scope>
    <source>
        <strain evidence="2 3">CMW7778B</strain>
    </source>
</reference>
<feature type="transmembrane region" description="Helical" evidence="1">
    <location>
        <begin position="442"/>
        <end position="460"/>
    </location>
</feature>
<feature type="transmembrane region" description="Helical" evidence="1">
    <location>
        <begin position="293"/>
        <end position="311"/>
    </location>
</feature>
<feature type="transmembrane region" description="Helical" evidence="1">
    <location>
        <begin position="349"/>
        <end position="373"/>
    </location>
</feature>
<keyword evidence="1" id="KW-1133">Transmembrane helix</keyword>
<organism evidence="2 3">
    <name type="scientific">Gardnerella vaginalis</name>
    <dbReference type="NCBI Taxonomy" id="2702"/>
    <lineage>
        <taxon>Bacteria</taxon>
        <taxon>Bacillati</taxon>
        <taxon>Actinomycetota</taxon>
        <taxon>Actinomycetes</taxon>
        <taxon>Bifidobacteriales</taxon>
        <taxon>Bifidobacteriaceae</taxon>
        <taxon>Gardnerella</taxon>
    </lineage>
</organism>
<evidence type="ECO:0000256" key="1">
    <source>
        <dbReference type="SAM" id="Phobius"/>
    </source>
</evidence>
<proteinExistence type="predicted"/>
<accession>A0A135Z4C1</accession>
<feature type="transmembrane region" description="Helical" evidence="1">
    <location>
        <begin position="34"/>
        <end position="58"/>
    </location>
</feature>
<evidence type="ECO:0000313" key="3">
    <source>
        <dbReference type="Proteomes" id="UP000070505"/>
    </source>
</evidence>
<feature type="transmembrane region" description="Helical" evidence="1">
    <location>
        <begin position="411"/>
        <end position="436"/>
    </location>
</feature>
<feature type="transmembrane region" description="Helical" evidence="1">
    <location>
        <begin position="385"/>
        <end position="404"/>
    </location>
</feature>
<feature type="transmembrane region" description="Helical" evidence="1">
    <location>
        <begin position="234"/>
        <end position="258"/>
    </location>
</feature>